<comment type="caution">
    <text evidence="4">The sequence shown here is derived from an EMBL/GenBank/DDBJ whole genome shotgun (WGS) entry which is preliminary data.</text>
</comment>
<gene>
    <name evidence="4" type="ORF">HCN51_39170</name>
</gene>
<evidence type="ECO:0000313" key="5">
    <source>
        <dbReference type="Proteomes" id="UP000696294"/>
    </source>
</evidence>
<evidence type="ECO:0000256" key="1">
    <source>
        <dbReference type="ARBA" id="ARBA00008520"/>
    </source>
</evidence>
<keyword evidence="3" id="KW-0732">Signal</keyword>
<dbReference type="Proteomes" id="UP000696294">
    <property type="component" value="Unassembled WGS sequence"/>
</dbReference>
<dbReference type="PANTHER" id="PTHR30061">
    <property type="entry name" value="MALTOSE-BINDING PERIPLASMIC PROTEIN"/>
    <property type="match status" value="1"/>
</dbReference>
<sequence length="421" mass="45000">MTTTTRRAAAGALAIAMLAAGCGRGTGTAQERARDVTTANATGEVTVWAMGEEGKALGAFVKGFESAHPGVKVTVTAIGWDVAHDKITSAIAGGATPDVSMIGSTWSGELAKTGALEPTPGNLVDKAAFFPGAWQTVDINGTAYGVPWYVETRVLYYRTDQARRAGVKPPRTWEEFTAFVRALKDKGGARRGFNQSYQLGASWQEVLPLIWQAGGEIVKDGKYTFDTPEAVTALKQYASLFQQKLAPTDTPANAFPQTFIKGEVGAFYSGPWMIGVLNDDGGPGFAGKFGVAPYPKGPVSATSFVGGADLAVFKKARNRDAAWALIKWLSEPKVQAQWYTTVKALPAVQAAWQEPELKADEQLAVFGEQLKDARTPPPFPTWEQVARVLEAELEKLARGRSTPERTAKAIQVQADTIGTGL</sequence>
<dbReference type="RefSeq" id="WP_168017084.1">
    <property type="nucleotide sequence ID" value="NZ_JAATEP010000037.1"/>
</dbReference>
<comment type="similarity">
    <text evidence="1">Belongs to the bacterial solute-binding protein 1 family.</text>
</comment>
<dbReference type="Pfam" id="PF01547">
    <property type="entry name" value="SBP_bac_1"/>
    <property type="match status" value="1"/>
</dbReference>
<proteinExistence type="inferred from homology"/>
<name>A0ABX1BFY2_9ACTN</name>
<keyword evidence="5" id="KW-1185">Reference proteome</keyword>
<dbReference type="EMBL" id="JAATEP010000037">
    <property type="protein sequence ID" value="NJP95392.1"/>
    <property type="molecule type" value="Genomic_DNA"/>
</dbReference>
<dbReference type="Gene3D" id="3.40.190.10">
    <property type="entry name" value="Periplasmic binding protein-like II"/>
    <property type="match status" value="2"/>
</dbReference>
<protein>
    <submittedName>
        <fullName evidence="4">Sugar ABC transporter substrate-binding protein</fullName>
    </submittedName>
</protein>
<organism evidence="4 5">
    <name type="scientific">Nonomuraea composti</name>
    <dbReference type="NCBI Taxonomy" id="2720023"/>
    <lineage>
        <taxon>Bacteria</taxon>
        <taxon>Bacillati</taxon>
        <taxon>Actinomycetota</taxon>
        <taxon>Actinomycetes</taxon>
        <taxon>Streptosporangiales</taxon>
        <taxon>Streptosporangiaceae</taxon>
        <taxon>Nonomuraea</taxon>
    </lineage>
</organism>
<dbReference type="InterPro" id="IPR006059">
    <property type="entry name" value="SBP"/>
</dbReference>
<evidence type="ECO:0000313" key="4">
    <source>
        <dbReference type="EMBL" id="NJP95392.1"/>
    </source>
</evidence>
<dbReference type="PROSITE" id="PS51257">
    <property type="entry name" value="PROKAR_LIPOPROTEIN"/>
    <property type="match status" value="1"/>
</dbReference>
<evidence type="ECO:0000256" key="3">
    <source>
        <dbReference type="ARBA" id="ARBA00022729"/>
    </source>
</evidence>
<reference evidence="4 5" key="1">
    <citation type="submission" date="2020-03" db="EMBL/GenBank/DDBJ databases">
        <title>WGS of actinomycetes isolated from Thailand.</title>
        <authorList>
            <person name="Thawai C."/>
        </authorList>
    </citation>
    <scope>NUCLEOTIDE SEQUENCE [LARGE SCALE GENOMIC DNA]</scope>
    <source>
        <strain evidence="4 5">FMUSA5-5</strain>
    </source>
</reference>
<keyword evidence="2" id="KW-0813">Transport</keyword>
<dbReference type="PANTHER" id="PTHR30061:SF50">
    <property type="entry name" value="MALTOSE_MALTODEXTRIN-BINDING PERIPLASMIC PROTEIN"/>
    <property type="match status" value="1"/>
</dbReference>
<dbReference type="CDD" id="cd14747">
    <property type="entry name" value="PBP2_MalE"/>
    <property type="match status" value="1"/>
</dbReference>
<accession>A0ABX1BFY2</accession>
<evidence type="ECO:0000256" key="2">
    <source>
        <dbReference type="ARBA" id="ARBA00022448"/>
    </source>
</evidence>
<dbReference type="SUPFAM" id="SSF53850">
    <property type="entry name" value="Periplasmic binding protein-like II"/>
    <property type="match status" value="1"/>
</dbReference>